<dbReference type="OrthoDB" id="9974981at2759"/>
<dbReference type="Pfam" id="PF05368">
    <property type="entry name" value="NmrA"/>
    <property type="match status" value="1"/>
</dbReference>
<protein>
    <submittedName>
        <fullName evidence="4">Isoflavone reductase-like protein P3</fullName>
    </submittedName>
</protein>
<dbReference type="GeneID" id="43615988"/>
<keyword evidence="2" id="KW-0560">Oxidoreductase</keyword>
<dbReference type="AlphaFoldDB" id="A0A7J6J9Z8"/>
<evidence type="ECO:0000256" key="2">
    <source>
        <dbReference type="ARBA" id="ARBA00023002"/>
    </source>
</evidence>
<dbReference type="InterPro" id="IPR051609">
    <property type="entry name" value="NmrA/Isoflavone_reductase-like"/>
</dbReference>
<dbReference type="Proteomes" id="UP000011096">
    <property type="component" value="Unassembled WGS sequence"/>
</dbReference>
<dbReference type="PANTHER" id="PTHR47706:SF1">
    <property type="entry name" value="CIPA-LIKE, PUTATIVE (AFU_ORTHOLOGUE AFUA_1G12460)-RELATED"/>
    <property type="match status" value="1"/>
</dbReference>
<reference evidence="4 5" key="1">
    <citation type="submission" date="2012-08" db="EMBL/GenBank/DDBJ databases">
        <authorList>
            <person name="Gan P.H.P."/>
            <person name="Ikeda K."/>
            <person name="Irieda H."/>
            <person name="Narusaka M."/>
            <person name="O'Connell R.J."/>
            <person name="Narusaka Y."/>
            <person name="Takano Y."/>
            <person name="Kubo Y."/>
            <person name="Shirasu K."/>
        </authorList>
    </citation>
    <scope>NUCLEOTIDE SEQUENCE [LARGE SCALE GENOMIC DNA]</scope>
    <source>
        <strain evidence="4 5">Nara gc5</strain>
    </source>
</reference>
<dbReference type="Gene3D" id="3.90.25.10">
    <property type="entry name" value="UDP-galactose 4-epimerase, domain 1"/>
    <property type="match status" value="1"/>
</dbReference>
<dbReference type="SUPFAM" id="SSF51735">
    <property type="entry name" value="NAD(P)-binding Rossmann-fold domains"/>
    <property type="match status" value="1"/>
</dbReference>
<dbReference type="PANTHER" id="PTHR47706">
    <property type="entry name" value="NMRA-LIKE FAMILY PROTEIN"/>
    <property type="match status" value="1"/>
</dbReference>
<comment type="caution">
    <text evidence="4">The sequence shown here is derived from an EMBL/GenBank/DDBJ whole genome shotgun (WGS) entry which is preliminary data.</text>
</comment>
<sequence>MAALKKIAVIGGTGDLGHVIVQQLVAAGIFDVAVVTRDSRDTRGKIPTGAKAAEADYESLESLTAAFRGFDAVVCTLPGHLEALLLRILDAAIAAGVRRFIPSEFGSDHRQPAAHSVPLSASKIKVDNTLQKAAAEGRIEYTSILGGPWIEWIMTFEEGMSIPERKFFIHDGGGIPFGLTTRKAFGDAVAGALRHPEETKNQIYTIEVISLTQNRILQLVKEALPDLELEIVHVNTKERYERGVKKLVSGVFDMSVVGDIVLRFVFDSELQLTSDTKAANELLGVESITEKQFKELVRSLAN</sequence>
<dbReference type="GO" id="GO:0016491">
    <property type="term" value="F:oxidoreductase activity"/>
    <property type="evidence" value="ECO:0007669"/>
    <property type="project" value="UniProtKB-KW"/>
</dbReference>
<evidence type="ECO:0000313" key="4">
    <source>
        <dbReference type="EMBL" id="KAF4486563.1"/>
    </source>
</evidence>
<gene>
    <name evidence="4" type="ORF">CGGC5_v005091</name>
</gene>
<organism evidence="4 5">
    <name type="scientific">Colletotrichum fructicola (strain Nara gc5)</name>
    <name type="common">Anthracnose fungus</name>
    <name type="synonym">Colletotrichum gloeosporioides (strain Nara gc5)</name>
    <dbReference type="NCBI Taxonomy" id="1213859"/>
    <lineage>
        <taxon>Eukaryota</taxon>
        <taxon>Fungi</taxon>
        <taxon>Dikarya</taxon>
        <taxon>Ascomycota</taxon>
        <taxon>Pezizomycotina</taxon>
        <taxon>Sordariomycetes</taxon>
        <taxon>Hypocreomycetidae</taxon>
        <taxon>Glomerellales</taxon>
        <taxon>Glomerellaceae</taxon>
        <taxon>Colletotrichum</taxon>
        <taxon>Colletotrichum gloeosporioides species complex</taxon>
    </lineage>
</organism>
<name>A0A7J6J9Z8_COLFN</name>
<keyword evidence="5" id="KW-1185">Reference proteome</keyword>
<reference evidence="4 5" key="2">
    <citation type="submission" date="2020-04" db="EMBL/GenBank/DDBJ databases">
        <title>Genome sequencing and assembly of multiple isolates from the Colletotrichum gloeosporioides species complex.</title>
        <authorList>
            <person name="Gan P."/>
            <person name="Shirasu K."/>
        </authorList>
    </citation>
    <scope>NUCLEOTIDE SEQUENCE [LARGE SCALE GENOMIC DNA]</scope>
    <source>
        <strain evidence="4 5">Nara gc5</strain>
    </source>
</reference>
<evidence type="ECO:0000313" key="5">
    <source>
        <dbReference type="Proteomes" id="UP000011096"/>
    </source>
</evidence>
<keyword evidence="1" id="KW-0521">NADP</keyword>
<dbReference type="CDD" id="cd05259">
    <property type="entry name" value="PCBER_SDR_a"/>
    <property type="match status" value="1"/>
</dbReference>
<feature type="domain" description="NmrA-like" evidence="3">
    <location>
        <begin position="5"/>
        <end position="223"/>
    </location>
</feature>
<proteinExistence type="predicted"/>
<dbReference type="InParanoid" id="A0A7J6J9Z8"/>
<evidence type="ECO:0000256" key="1">
    <source>
        <dbReference type="ARBA" id="ARBA00022857"/>
    </source>
</evidence>
<accession>A0A7J6J9Z8</accession>
<dbReference type="RefSeq" id="XP_031893547.1">
    <property type="nucleotide sequence ID" value="XM_032031936.1"/>
</dbReference>
<dbReference type="InterPro" id="IPR045312">
    <property type="entry name" value="PCBER-like"/>
</dbReference>
<dbReference type="Gene3D" id="3.40.50.720">
    <property type="entry name" value="NAD(P)-binding Rossmann-like Domain"/>
    <property type="match status" value="1"/>
</dbReference>
<evidence type="ECO:0000259" key="3">
    <source>
        <dbReference type="Pfam" id="PF05368"/>
    </source>
</evidence>
<dbReference type="InterPro" id="IPR036291">
    <property type="entry name" value="NAD(P)-bd_dom_sf"/>
</dbReference>
<dbReference type="InterPro" id="IPR008030">
    <property type="entry name" value="NmrA-like"/>
</dbReference>
<dbReference type="EMBL" id="ANPB02000003">
    <property type="protein sequence ID" value="KAF4486563.1"/>
    <property type="molecule type" value="Genomic_DNA"/>
</dbReference>